<proteinExistence type="predicted"/>
<sequence>MVEYTYPECTTSVVLGLTAFAQAYPDYRAREIKRCIDRAIEYVIRAQRSDGGWYGSWGVCFTYASMFALQSLACVGMYFDTCWEAMRGCAFLLDRQNADGGWGEAFASCEQKRYVPHPAGSQVVHTAWALLALMAAKCSYRDAIRRGIVFLMKRQQPSGEWLQESIEGVFNHSCAIRYPSFKFVFPVWALGRYAELYNDLPLVD</sequence>
<evidence type="ECO:0000313" key="2">
    <source>
        <dbReference type="Proteomes" id="UP001140087"/>
    </source>
</evidence>
<dbReference type="Proteomes" id="UP001140087">
    <property type="component" value="Unassembled WGS sequence"/>
</dbReference>
<organism evidence="1 2">
    <name type="scientific">Coemansia helicoidea</name>
    <dbReference type="NCBI Taxonomy" id="1286919"/>
    <lineage>
        <taxon>Eukaryota</taxon>
        <taxon>Fungi</taxon>
        <taxon>Fungi incertae sedis</taxon>
        <taxon>Zoopagomycota</taxon>
        <taxon>Kickxellomycotina</taxon>
        <taxon>Kickxellomycetes</taxon>
        <taxon>Kickxellales</taxon>
        <taxon>Kickxellaceae</taxon>
        <taxon>Coemansia</taxon>
    </lineage>
</organism>
<dbReference type="EMBL" id="JANBUN010000502">
    <property type="protein sequence ID" value="KAJ2803270.1"/>
    <property type="molecule type" value="Genomic_DNA"/>
</dbReference>
<gene>
    <name evidence="1" type="ORF">H4R21_002100</name>
</gene>
<accession>A0ACC1L8F5</accession>
<name>A0ACC1L8F5_9FUNG</name>
<comment type="caution">
    <text evidence="1">The sequence shown here is derived from an EMBL/GenBank/DDBJ whole genome shotgun (WGS) entry which is preliminary data.</text>
</comment>
<evidence type="ECO:0000313" key="1">
    <source>
        <dbReference type="EMBL" id="KAJ2803270.1"/>
    </source>
</evidence>
<protein>
    <submittedName>
        <fullName evidence="1">Uncharacterized protein</fullName>
    </submittedName>
</protein>
<keyword evidence="2" id="KW-1185">Reference proteome</keyword>
<reference evidence="1" key="1">
    <citation type="submission" date="2022-07" db="EMBL/GenBank/DDBJ databases">
        <title>Phylogenomic reconstructions and comparative analyses of Kickxellomycotina fungi.</title>
        <authorList>
            <person name="Reynolds N.K."/>
            <person name="Stajich J.E."/>
            <person name="Barry K."/>
            <person name="Grigoriev I.V."/>
            <person name="Crous P."/>
            <person name="Smith M.E."/>
        </authorList>
    </citation>
    <scope>NUCLEOTIDE SEQUENCE</scope>
    <source>
        <strain evidence="1">BCRC 34780</strain>
    </source>
</reference>